<evidence type="ECO:0000259" key="2">
    <source>
        <dbReference type="PROSITE" id="PS50943"/>
    </source>
</evidence>
<dbReference type="STRING" id="1121429.SAMN02745133_01940"/>
<feature type="domain" description="HTH cro/C1-type" evidence="2">
    <location>
        <begin position="8"/>
        <end position="63"/>
    </location>
</feature>
<dbReference type="InterPro" id="IPR010982">
    <property type="entry name" value="Lambda_DNA-bd_dom_sf"/>
</dbReference>
<dbReference type="CDD" id="cd00093">
    <property type="entry name" value="HTH_XRE"/>
    <property type="match status" value="1"/>
</dbReference>
<organism evidence="3 4">
    <name type="scientific">Desulforamulus putei DSM 12395</name>
    <dbReference type="NCBI Taxonomy" id="1121429"/>
    <lineage>
        <taxon>Bacteria</taxon>
        <taxon>Bacillati</taxon>
        <taxon>Bacillota</taxon>
        <taxon>Clostridia</taxon>
        <taxon>Eubacteriales</taxon>
        <taxon>Peptococcaceae</taxon>
        <taxon>Desulforamulus</taxon>
    </lineage>
</organism>
<dbReference type="PANTHER" id="PTHR46558">
    <property type="entry name" value="TRACRIPTIONAL REGULATORY PROTEIN-RELATED-RELATED"/>
    <property type="match status" value="1"/>
</dbReference>
<dbReference type="PANTHER" id="PTHR46558:SF11">
    <property type="entry name" value="HTH-TYPE TRANSCRIPTIONAL REGULATOR XRE"/>
    <property type="match status" value="1"/>
</dbReference>
<keyword evidence="1" id="KW-0238">DNA-binding</keyword>
<dbReference type="Pfam" id="PF01381">
    <property type="entry name" value="HTH_3"/>
    <property type="match status" value="1"/>
</dbReference>
<reference evidence="4" key="1">
    <citation type="submission" date="2016-11" db="EMBL/GenBank/DDBJ databases">
        <authorList>
            <person name="Varghese N."/>
            <person name="Submissions S."/>
        </authorList>
    </citation>
    <scope>NUCLEOTIDE SEQUENCE [LARGE SCALE GENOMIC DNA]</scope>
    <source>
        <strain evidence="4">DSM 12395</strain>
    </source>
</reference>
<name>A0A1M4ZB90_9FIRM</name>
<gene>
    <name evidence="3" type="ORF">SAMN02745133_01940</name>
</gene>
<dbReference type="SMART" id="SM00530">
    <property type="entry name" value="HTH_XRE"/>
    <property type="match status" value="1"/>
</dbReference>
<dbReference type="OrthoDB" id="1766270at2"/>
<sequence length="107" mass="12446">MKTLGERIKEIRESLGLTQEDLAKRLKIKTGSTIAQYEANRSKPSLEMLTKIADICGTTTDYLLGRTDENESNEIKFIARAYEELPEEKRQKVLRYLKFFIEEEKNS</sequence>
<evidence type="ECO:0000313" key="3">
    <source>
        <dbReference type="EMBL" id="SHF15310.1"/>
    </source>
</evidence>
<dbReference type="Proteomes" id="UP000184148">
    <property type="component" value="Unassembled WGS sequence"/>
</dbReference>
<dbReference type="RefSeq" id="WP_073239186.1">
    <property type="nucleotide sequence ID" value="NZ_FQUY01000013.1"/>
</dbReference>
<keyword evidence="4" id="KW-1185">Reference proteome</keyword>
<dbReference type="AlphaFoldDB" id="A0A1M4ZB90"/>
<dbReference type="PROSITE" id="PS50943">
    <property type="entry name" value="HTH_CROC1"/>
    <property type="match status" value="1"/>
</dbReference>
<evidence type="ECO:0000313" key="4">
    <source>
        <dbReference type="Proteomes" id="UP000184148"/>
    </source>
</evidence>
<evidence type="ECO:0000256" key="1">
    <source>
        <dbReference type="ARBA" id="ARBA00023125"/>
    </source>
</evidence>
<dbReference type="InterPro" id="IPR001387">
    <property type="entry name" value="Cro/C1-type_HTH"/>
</dbReference>
<dbReference type="SUPFAM" id="SSF47413">
    <property type="entry name" value="lambda repressor-like DNA-binding domains"/>
    <property type="match status" value="1"/>
</dbReference>
<proteinExistence type="predicted"/>
<dbReference type="Gene3D" id="1.10.260.40">
    <property type="entry name" value="lambda repressor-like DNA-binding domains"/>
    <property type="match status" value="1"/>
</dbReference>
<accession>A0A1M4ZB90</accession>
<protein>
    <submittedName>
        <fullName evidence="3">Helix-turn-helix domain-containing protein</fullName>
    </submittedName>
</protein>
<dbReference type="GO" id="GO:0003677">
    <property type="term" value="F:DNA binding"/>
    <property type="evidence" value="ECO:0007669"/>
    <property type="project" value="UniProtKB-KW"/>
</dbReference>
<dbReference type="EMBL" id="FQUY01000013">
    <property type="protein sequence ID" value="SHF15310.1"/>
    <property type="molecule type" value="Genomic_DNA"/>
</dbReference>